<dbReference type="EMBL" id="JAJEKE010000003">
    <property type="protein sequence ID" value="MCQ1529015.1"/>
    <property type="molecule type" value="Genomic_DNA"/>
</dbReference>
<accession>A0ABT1NCM2</accession>
<reference evidence="1 2" key="1">
    <citation type="submission" date="2021-10" db="EMBL/GenBank/DDBJ databases">
        <title>Lutispora strain m25 sp. nov., a thermophilic, non-spore-forming bacterium isolated from a lab-scale methanogenic bioreactor digesting anaerobic sludge.</title>
        <authorList>
            <person name="El Houari A."/>
            <person name="Mcdonald J."/>
        </authorList>
    </citation>
    <scope>NUCLEOTIDE SEQUENCE [LARGE SCALE GENOMIC DNA]</scope>
    <source>
        <strain evidence="2">m25</strain>
    </source>
</reference>
<keyword evidence="2" id="KW-1185">Reference proteome</keyword>
<evidence type="ECO:0000313" key="1">
    <source>
        <dbReference type="EMBL" id="MCQ1529015.1"/>
    </source>
</evidence>
<dbReference type="RefSeq" id="WP_255226535.1">
    <property type="nucleotide sequence ID" value="NZ_JAJEKE010000003.1"/>
</dbReference>
<name>A0ABT1NCM2_9FIRM</name>
<sequence>MKKIQITLTVEEGKEIIALGMLNHPVLINTMKNGKMLFKGGTTVSKITEKLLGVPLRISGRITSRGTVSTKDIIKGPHSIIYYKGQWTNIDETIVGEVLKFTDKDLIICGANAFDNNGNAAIMAGSPGGGAVGQSLSSWYTEGAKVIIPVGIEKIIPGDLNEIIKRTGRNGKSLSWGMSVGLMPLKGELFTEIEAIKILANVDCFPIGAGGLGEAHGSSTLEILAPTNEEYEKIVKILKEVKSRDIEVGGIKDSLVECEAICNNCIRHIGCGYKSKKLQLM</sequence>
<protein>
    <submittedName>
        <fullName evidence="1">Uncharacterized protein</fullName>
    </submittedName>
</protein>
<comment type="caution">
    <text evidence="1">The sequence shown here is derived from an EMBL/GenBank/DDBJ whole genome shotgun (WGS) entry which is preliminary data.</text>
</comment>
<dbReference type="Proteomes" id="UP001651880">
    <property type="component" value="Unassembled WGS sequence"/>
</dbReference>
<organism evidence="1 2">
    <name type="scientific">Lutispora saccharofermentans</name>
    <dbReference type="NCBI Taxonomy" id="3024236"/>
    <lineage>
        <taxon>Bacteria</taxon>
        <taxon>Bacillati</taxon>
        <taxon>Bacillota</taxon>
        <taxon>Clostridia</taxon>
        <taxon>Lutisporales</taxon>
        <taxon>Lutisporaceae</taxon>
        <taxon>Lutispora</taxon>
    </lineage>
</organism>
<gene>
    <name evidence="1" type="ORF">LJD61_05570</name>
</gene>
<evidence type="ECO:0000313" key="2">
    <source>
        <dbReference type="Proteomes" id="UP001651880"/>
    </source>
</evidence>
<proteinExistence type="predicted"/>